<keyword evidence="2" id="KW-0597">Phosphoprotein</keyword>
<dbReference type="Pfam" id="PF22621">
    <property type="entry name" value="CurL-like_PKS_C"/>
    <property type="match status" value="1"/>
</dbReference>
<evidence type="ECO:0000256" key="5">
    <source>
        <dbReference type="SAM" id="MobiDB-lite"/>
    </source>
</evidence>
<dbReference type="Gene3D" id="3.10.129.110">
    <property type="entry name" value="Polyketide synthase dehydratase"/>
    <property type="match status" value="1"/>
</dbReference>
<dbReference type="SMART" id="SM00826">
    <property type="entry name" value="PKS_DH"/>
    <property type="match status" value="1"/>
</dbReference>
<keyword evidence="3" id="KW-0808">Transferase</keyword>
<dbReference type="InterPro" id="IPR049900">
    <property type="entry name" value="PKS_mFAS_DH"/>
</dbReference>
<dbReference type="PROSITE" id="PS52004">
    <property type="entry name" value="KS3_2"/>
    <property type="match status" value="1"/>
</dbReference>
<dbReference type="PROSITE" id="PS50075">
    <property type="entry name" value="CARRIER"/>
    <property type="match status" value="1"/>
</dbReference>
<dbReference type="Gene3D" id="3.30.70.250">
    <property type="entry name" value="Malonyl-CoA ACP transacylase, ACP-binding"/>
    <property type="match status" value="1"/>
</dbReference>
<dbReference type="Proteomes" id="UP000278907">
    <property type="component" value="Unassembled WGS sequence"/>
</dbReference>
<evidence type="ECO:0000313" key="9">
    <source>
        <dbReference type="EMBL" id="RKI15448.1"/>
    </source>
</evidence>
<comment type="caution">
    <text evidence="9">The sequence shown here is derived from an EMBL/GenBank/DDBJ whole genome shotgun (WGS) entry which is preliminary data.</text>
</comment>
<dbReference type="InterPro" id="IPR009081">
    <property type="entry name" value="PP-bd_ACP"/>
</dbReference>
<dbReference type="SUPFAM" id="SSF47336">
    <property type="entry name" value="ACP-like"/>
    <property type="match status" value="1"/>
</dbReference>
<dbReference type="InterPro" id="IPR049490">
    <property type="entry name" value="C883_1060-like_KR_N"/>
</dbReference>
<dbReference type="Gene3D" id="3.40.47.10">
    <property type="match status" value="1"/>
</dbReference>
<feature type="region of interest" description="N-terminal hotdog fold" evidence="4">
    <location>
        <begin position="1370"/>
        <end position="1494"/>
    </location>
</feature>
<dbReference type="InterPro" id="IPR057326">
    <property type="entry name" value="KR_dom"/>
</dbReference>
<dbReference type="InterPro" id="IPR020841">
    <property type="entry name" value="PKS_Beta-ketoAc_synthase_dom"/>
</dbReference>
<dbReference type="SUPFAM" id="SSF55048">
    <property type="entry name" value="Probable ACP-binding domain of malonyl-CoA ACP transacylase"/>
    <property type="match status" value="1"/>
</dbReference>
<dbReference type="InterPro" id="IPR014031">
    <property type="entry name" value="Ketoacyl_synth_C"/>
</dbReference>
<proteinExistence type="predicted"/>
<dbReference type="SMART" id="SM00827">
    <property type="entry name" value="PKS_AT"/>
    <property type="match status" value="1"/>
</dbReference>
<dbReference type="InterPro" id="IPR016035">
    <property type="entry name" value="Acyl_Trfase/lysoPLipase"/>
</dbReference>
<dbReference type="Gene3D" id="3.30.559.30">
    <property type="entry name" value="Nonribosomal peptide synthetase, condensation domain"/>
    <property type="match status" value="1"/>
</dbReference>
<dbReference type="Pfam" id="PF08659">
    <property type="entry name" value="KR"/>
    <property type="match status" value="1"/>
</dbReference>
<evidence type="ECO:0000259" key="6">
    <source>
        <dbReference type="PROSITE" id="PS50075"/>
    </source>
</evidence>
<evidence type="ECO:0000259" key="7">
    <source>
        <dbReference type="PROSITE" id="PS52004"/>
    </source>
</evidence>
<dbReference type="Pfam" id="PF00698">
    <property type="entry name" value="Acyl_transf_1"/>
    <property type="match status" value="1"/>
</dbReference>
<dbReference type="Pfam" id="PF21089">
    <property type="entry name" value="PKS_DH_N"/>
    <property type="match status" value="1"/>
</dbReference>
<dbReference type="CDD" id="cd08953">
    <property type="entry name" value="KR_2_SDR_x"/>
    <property type="match status" value="1"/>
</dbReference>
<dbReference type="InterPro" id="IPR001227">
    <property type="entry name" value="Ac_transferase_dom_sf"/>
</dbReference>
<dbReference type="InterPro" id="IPR023213">
    <property type="entry name" value="CAT-like_dom_sf"/>
</dbReference>
<evidence type="ECO:0000256" key="3">
    <source>
        <dbReference type="ARBA" id="ARBA00022679"/>
    </source>
</evidence>
<dbReference type="SMART" id="SM00822">
    <property type="entry name" value="PKS_KR"/>
    <property type="match status" value="1"/>
</dbReference>
<dbReference type="EMBL" id="RAWI01000018">
    <property type="protein sequence ID" value="RKI15448.1"/>
    <property type="molecule type" value="Genomic_DNA"/>
</dbReference>
<feature type="domain" description="PKS/mFAS DH" evidence="8">
    <location>
        <begin position="1370"/>
        <end position="1648"/>
    </location>
</feature>
<dbReference type="Gene3D" id="3.30.70.3290">
    <property type="match status" value="1"/>
</dbReference>
<dbReference type="InterPro" id="IPR014043">
    <property type="entry name" value="Acyl_transferase_dom"/>
</dbReference>
<feature type="active site" description="Proton donor; for dehydratase activity" evidence="4">
    <location>
        <position position="1565"/>
    </location>
</feature>
<sequence>MSSEVEQDAPQMEGVAIVGMACRFPGASTPEAFWKNLQEGVESITFLKDEELDRAAIDPAELKDPKYVKARATLDGIDQFDARFFELSPREAEITDPQQRLFMECVWEALETAGHDPSRAKGPIGIYAGAGANGYLLYNLSSAGHLTGTVSAFQAVIHNKNDHLATRVAYKLDLKGPAVTVQTACSTSLVAVYHACQSLLNFQCDMALAGGVTITVPQKTGYLYTERGIGSPDGHCRPFDANAQGTVGGSGAGAVVLKRLSDAIADGDIIHAVIRGGALNNDGTDKVGYTAPSVNGQAEVIGMAHALSGVDPDTITYVEAHGTGTPMGDPIEVKALTKAFRSGGATRNGYCGLGSVKSNVGHLDTAAGIAGLIKTALTLKHRQLPPSLGFEKPNPEIDFAGSPFYVNAKLQDWNAPSPRRAGVSAFGLGGTNAHVVLEEAPQRAPSGPSREHQLLVVSARSDAALETATTRLAEHLKAHPDLNLADVAFTLQKGRKAFEHRRFVVVRTVEEAAQALATLSPDRVITRTQERVTRPVMFMFPGQGSQHPGMAASLYRGESVFRQEADRCLELLSKRHGLELKALLFETDTQDAQAASKLEQTALTQPALFVVEYALAKLLLSWGLEPAAMIGHSVGEYVAACLAGVFTLEDALELVATRGRLMQSCPPGAMLSVQLAEADVRPYLSEGLEVAAANAPGSCVVAGPPAAIEALEKRLAAKDVLARRLRTSHAFHSAMMDPIVGAFRDAVAKAKPSAPKLRFISNVTGTWITAEQATSPDYWAKHLRQPVRFADGLDELLKESEAVLLEVGPGKALQSLARWHPRKKPTQSMHTLLPTVGEATPEAEYLLRTLGHLWLLGVDAPGYFDGETRRREPLPTYPFERQRYWVDLRSSTSAQAKRGGSLEKRQDVAGWFWLPVWKESAPKVAAVGAANAKAAPWLLLQDKAGLGAKLATRLRQQGHALVEVIQGREFRRTGADAYELNPGRREDYASLLSELAADGRLPERIVHLTGITAEGSGAATEDVVERSFFSPLHLAQALGAHTTGKPVRLTLVSNGMQEVTGGDLVSPEQAVALGPTNVIPRELPHVHCRSVDVTLPPLSSFQAGRLVELLAAELASDSEEPVVAFRSGRRWVRDFEEVRLEEGPESAVPLREGGVYLITGGLGGIGLSFAEALAEKCHARLVLVGRAVVPPREEWAKHLEASGGDEATRRRIQAVQRLEEKGAKVLALSADVTDLERMRAVVATARERFGAIHGVIHAAGVPGGGLLQLKTREAATAVLAPKVTGTRVLGAVLEGERLDFFAACSSLTTVVGRFGQVDYTAANAYLDAFTRAYQARTGTYAVSINWGAWDEVGMAARPATQTGEGRAIPHPFVHRCLVDTPQRKVFSGTFGEPRSQWVTDEHRILGNPTVPGVTYFEMVRAAVADEAKGRTIELLDNYFLAPLRVPENETREVRLTLEKDGDGYRWGVKSLPPGGVGKGTDHSAGRVRFGGPRVARVEDLEAIRKRCDKPRPQSLEAEYEQELGPRWRSVQAILPGDNELLMVLELMPEFTGDFEQLLFHPSLIDRTSGIAKSFLAEHGYYLPFGYKVLRLHGELPRRVYSHARFRANESSNGDETLAFDLTMMDEQGRVLVEVERLTQKRVNDPAAELRALAAAARESALAKVLPTEERQEISPREGVVALERILASALASQVVVSVRDLHATIAHTDEVVRERVLQAVGETRAPGEQQARPKLKTEYVAPRNDIEQRIAEAWQAVLGIDRVGVNDNFFELGGDSVQAIQIIARGSQSGLQLSPQQFFQYSTIAELAAMIAGIVAKQAEQGPVVGPAPLTPEQRRLLEAPTGASTRVARVAVRGPVDAPALSQALGTVLSHHDALRLRFTRGVSGWQQAGTAPGTEVSFAEVDLRALPAAEHEAALHGEEEKLRAKLDVGAGPLAAAAWVRLEGGVGSQLLIAAHGLAVDGASWRLLVEDLSAAVRQTRGGPALRAKTASFKRWAERLTEEAASESLRKEESVWTGAAQEGATKLPVERAGSPSGAARVVEVSLSEDETRRLHEKLSGTWRADVAEGALAALGQALATWTGGGRLRVDVVTDGRDAFDGQDFSRTVGCFDVTWPLLLELDRDQGAGDALKAAKERMRRVPRRGIGFGLLRDGSHGELSERLRHLPRAEVLVRHLGSVDATEDAAPFGAGTSPGAHRATGGYALEVETFLSGGRLHVRCAYDDGTYTQGTASKLAGDVLAALRTLGSEAQDTKAALSSVDFPLAGLDDSQLGALAALINDADGSES</sequence>
<feature type="active site" description="Proton acceptor; for dehydratase activity" evidence="4">
    <location>
        <position position="1402"/>
    </location>
</feature>
<dbReference type="Gene3D" id="3.40.366.10">
    <property type="entry name" value="Malonyl-Coenzyme A Acyl Carrier Protein, domain 2"/>
    <property type="match status" value="1"/>
</dbReference>
<dbReference type="InterPro" id="IPR001242">
    <property type="entry name" value="Condensation_dom"/>
</dbReference>
<dbReference type="InterPro" id="IPR018201">
    <property type="entry name" value="Ketoacyl_synth_AS"/>
</dbReference>
<dbReference type="RefSeq" id="WP_120582493.1">
    <property type="nucleotide sequence ID" value="NZ_RAWI01000018.1"/>
</dbReference>
<dbReference type="InterPro" id="IPR016039">
    <property type="entry name" value="Thiolase-like"/>
</dbReference>
<dbReference type="Pfam" id="PF00550">
    <property type="entry name" value="PP-binding"/>
    <property type="match status" value="1"/>
</dbReference>
<feature type="region of interest" description="Disordered" evidence="5">
    <location>
        <begin position="1468"/>
        <end position="1488"/>
    </location>
</feature>
<dbReference type="Pfam" id="PF00109">
    <property type="entry name" value="ketoacyl-synt"/>
    <property type="match status" value="1"/>
</dbReference>
<dbReference type="PROSITE" id="PS52019">
    <property type="entry name" value="PKS_MFAS_DH"/>
    <property type="match status" value="1"/>
</dbReference>
<dbReference type="SMART" id="SM00823">
    <property type="entry name" value="PKS_PP"/>
    <property type="match status" value="1"/>
</dbReference>
<dbReference type="InterPro" id="IPR042104">
    <property type="entry name" value="PKS_dehydratase_sf"/>
</dbReference>
<dbReference type="InterPro" id="IPR016036">
    <property type="entry name" value="Malonyl_transacylase_ACP-bd"/>
</dbReference>
<gene>
    <name evidence="9" type="ORF">D7Y13_04260</name>
</gene>
<keyword evidence="10" id="KW-1185">Reference proteome</keyword>
<evidence type="ECO:0000313" key="10">
    <source>
        <dbReference type="Proteomes" id="UP000278907"/>
    </source>
</evidence>
<dbReference type="PANTHER" id="PTHR43775">
    <property type="entry name" value="FATTY ACID SYNTHASE"/>
    <property type="match status" value="1"/>
</dbReference>
<dbReference type="InterPro" id="IPR020807">
    <property type="entry name" value="PKS_DH"/>
</dbReference>
<dbReference type="PROSITE" id="PS00606">
    <property type="entry name" value="KS3_1"/>
    <property type="match status" value="1"/>
</dbReference>
<evidence type="ECO:0000256" key="2">
    <source>
        <dbReference type="ARBA" id="ARBA00022553"/>
    </source>
</evidence>
<evidence type="ECO:0000256" key="4">
    <source>
        <dbReference type="PROSITE-ProRule" id="PRU01363"/>
    </source>
</evidence>
<dbReference type="SUPFAM" id="SSF51735">
    <property type="entry name" value="NAD(P)-binding Rossmann-fold domains"/>
    <property type="match status" value="2"/>
</dbReference>
<dbReference type="SUPFAM" id="SSF53901">
    <property type="entry name" value="Thiolase-like"/>
    <property type="match status" value="1"/>
</dbReference>
<dbReference type="InterPro" id="IPR049551">
    <property type="entry name" value="PKS_DH_C"/>
</dbReference>
<name>A0ABX9QPD5_9BACT</name>
<dbReference type="InterPro" id="IPR014030">
    <property type="entry name" value="Ketoacyl_synth_N"/>
</dbReference>
<dbReference type="Pfam" id="PF14765">
    <property type="entry name" value="PS-DH"/>
    <property type="match status" value="1"/>
</dbReference>
<dbReference type="CDD" id="cd00833">
    <property type="entry name" value="PKS"/>
    <property type="match status" value="1"/>
</dbReference>
<dbReference type="SUPFAM" id="SSF52777">
    <property type="entry name" value="CoA-dependent acyltransferases"/>
    <property type="match status" value="2"/>
</dbReference>
<dbReference type="InterPro" id="IPR013968">
    <property type="entry name" value="PKS_KR"/>
</dbReference>
<dbReference type="PANTHER" id="PTHR43775:SF51">
    <property type="entry name" value="INACTIVE PHENOLPHTHIOCEROL SYNTHESIS POLYKETIDE SYNTHASE TYPE I PKS1-RELATED"/>
    <property type="match status" value="1"/>
</dbReference>
<feature type="domain" description="Carrier" evidence="6">
    <location>
        <begin position="1741"/>
        <end position="1815"/>
    </location>
</feature>
<dbReference type="InterPro" id="IPR036291">
    <property type="entry name" value="NAD(P)-bd_dom_sf"/>
</dbReference>
<dbReference type="SUPFAM" id="SSF52151">
    <property type="entry name" value="FabD/lysophospholipase-like"/>
    <property type="match status" value="1"/>
</dbReference>
<dbReference type="InterPro" id="IPR050091">
    <property type="entry name" value="PKS_NRPS_Biosynth_Enz"/>
</dbReference>
<dbReference type="InterPro" id="IPR036736">
    <property type="entry name" value="ACP-like_sf"/>
</dbReference>
<evidence type="ECO:0000259" key="8">
    <source>
        <dbReference type="PROSITE" id="PS52019"/>
    </source>
</evidence>
<reference evidence="9 10" key="1">
    <citation type="submission" date="2018-09" db="EMBL/GenBank/DDBJ databases">
        <authorList>
            <person name="Livingstone P.G."/>
            <person name="Whitworth D.E."/>
        </authorList>
    </citation>
    <scope>NUCLEOTIDE SEQUENCE [LARGE SCALE GENOMIC DNA]</scope>
    <source>
        <strain evidence="9 10">CA031B</strain>
    </source>
</reference>
<dbReference type="Gene3D" id="3.30.559.10">
    <property type="entry name" value="Chloramphenicol acetyltransferase-like domain"/>
    <property type="match status" value="1"/>
</dbReference>
<dbReference type="InterPro" id="IPR049552">
    <property type="entry name" value="PKS_DH_N"/>
</dbReference>
<dbReference type="InterPro" id="IPR020806">
    <property type="entry name" value="PKS_PP-bd"/>
</dbReference>
<feature type="region of interest" description="C-terminal hotdog fold" evidence="4">
    <location>
        <begin position="1506"/>
        <end position="1648"/>
    </location>
</feature>
<dbReference type="Gene3D" id="1.10.1200.10">
    <property type="entry name" value="ACP-like"/>
    <property type="match status" value="1"/>
</dbReference>
<evidence type="ECO:0000256" key="1">
    <source>
        <dbReference type="ARBA" id="ARBA00022450"/>
    </source>
</evidence>
<protein>
    <submittedName>
        <fullName evidence="9">SDR family NAD(P)-dependent oxidoreductase</fullName>
    </submittedName>
</protein>
<dbReference type="Pfam" id="PF02801">
    <property type="entry name" value="Ketoacyl-synt_C"/>
    <property type="match status" value="1"/>
</dbReference>
<dbReference type="Pfam" id="PF00668">
    <property type="entry name" value="Condensation"/>
    <property type="match status" value="1"/>
</dbReference>
<accession>A0ABX9QPD5</accession>
<dbReference type="Gene3D" id="3.40.50.720">
    <property type="entry name" value="NAD(P)-binding Rossmann-like Domain"/>
    <property type="match status" value="1"/>
</dbReference>
<keyword evidence="1" id="KW-0596">Phosphopantetheine</keyword>
<dbReference type="SMART" id="SM00825">
    <property type="entry name" value="PKS_KS"/>
    <property type="match status" value="1"/>
</dbReference>
<feature type="domain" description="Ketosynthase family 3 (KS3)" evidence="7">
    <location>
        <begin position="12"/>
        <end position="439"/>
    </location>
</feature>
<organism evidence="9 10">
    <name type="scientific">Corallococcus praedator</name>
    <dbReference type="NCBI Taxonomy" id="2316724"/>
    <lineage>
        <taxon>Bacteria</taxon>
        <taxon>Pseudomonadati</taxon>
        <taxon>Myxococcota</taxon>
        <taxon>Myxococcia</taxon>
        <taxon>Myxococcales</taxon>
        <taxon>Cystobacterineae</taxon>
        <taxon>Myxococcaceae</taxon>
        <taxon>Corallococcus</taxon>
    </lineage>
</organism>
<dbReference type="Pfam" id="PF21394">
    <property type="entry name" value="Beta-ketacyl_N"/>
    <property type="match status" value="1"/>
</dbReference>